<sequence>MIQSFIRQPSVFEPYGNSDLYALDNLYFSPLKSAEVWDFSRLTEFSPLGLAFLLVRGEMTSKIEENHVLKVQGLTSGFKKGICLIDGKEEIKGVEFDAFLPTVLGNLSSFLYSRSMDRDSEELVIPILPGDGFNFLGSWKGKRYLSMFRAGDSTTRDIPALLKWISELSVKSNAKGNFFLRTEKQSYLHFLKPNEGLGGVFLQEKEQIHSPFLFLSLDYRQITEE</sequence>
<evidence type="ECO:0000313" key="1">
    <source>
        <dbReference type="EMBL" id="PNV74860.1"/>
    </source>
</evidence>
<keyword evidence="2" id="KW-1185">Reference proteome</keyword>
<gene>
    <name evidence="1" type="ORF">BES34_011335</name>
</gene>
<name>A0ABX4YHX3_9LEPT</name>
<proteinExistence type="predicted"/>
<evidence type="ECO:0000313" key="2">
    <source>
        <dbReference type="Proteomes" id="UP000094669"/>
    </source>
</evidence>
<organism evidence="1 2">
    <name type="scientific">Leptospira inadai serovar Lyme</name>
    <dbReference type="NCBI Taxonomy" id="293084"/>
    <lineage>
        <taxon>Bacteria</taxon>
        <taxon>Pseudomonadati</taxon>
        <taxon>Spirochaetota</taxon>
        <taxon>Spirochaetia</taxon>
        <taxon>Leptospirales</taxon>
        <taxon>Leptospiraceae</taxon>
        <taxon>Leptospira</taxon>
    </lineage>
</organism>
<dbReference type="RefSeq" id="WP_010419097.1">
    <property type="nucleotide sequence ID" value="NZ_MCRM02000010.1"/>
</dbReference>
<dbReference type="NCBIfam" id="NF047692">
    <property type="entry name" value="LIC11631_fam"/>
    <property type="match status" value="1"/>
</dbReference>
<comment type="caution">
    <text evidence="1">The sequence shown here is derived from an EMBL/GenBank/DDBJ whole genome shotgun (WGS) entry which is preliminary data.</text>
</comment>
<dbReference type="EMBL" id="MCRM02000010">
    <property type="protein sequence ID" value="PNV74860.1"/>
    <property type="molecule type" value="Genomic_DNA"/>
</dbReference>
<protein>
    <submittedName>
        <fullName evidence="1">Uncharacterized protein</fullName>
    </submittedName>
</protein>
<dbReference type="Proteomes" id="UP000094669">
    <property type="component" value="Unassembled WGS sequence"/>
</dbReference>
<reference evidence="1" key="1">
    <citation type="submission" date="2018-01" db="EMBL/GenBank/DDBJ databases">
        <title>Genomic characterization of Leptospira inadai serogroup Lyme isolated from captured rat in Brazil and comparative analysis with human reference strain.</title>
        <authorList>
            <person name="Moreno L.Z."/>
            <person name="Loureiro A.P."/>
            <person name="Miraglia F."/>
            <person name="Kremer F.S."/>
            <person name="Eslabao M.R."/>
            <person name="Dellagostin O.A."/>
            <person name="Lilenbaum W."/>
            <person name="Moreno A.M."/>
        </authorList>
    </citation>
    <scope>NUCLEOTIDE SEQUENCE [LARGE SCALE GENOMIC DNA]</scope>
    <source>
        <strain evidence="1">M34/99</strain>
    </source>
</reference>
<accession>A0ABX4YHX3</accession>